<feature type="domain" description="FAD-binding" evidence="4">
    <location>
        <begin position="6"/>
        <end position="271"/>
    </location>
</feature>
<dbReference type="InterPro" id="IPR002938">
    <property type="entry name" value="FAD-bd"/>
</dbReference>
<dbReference type="HOGENOM" id="CLU_009665_14_2_1"/>
<keyword evidence="2" id="KW-0274">FAD</keyword>
<sequence length="508" mass="56321">MRAQIREKNDGTQPLEAWQRVSQVIFERWLKEICEKNPLIDLRYGWKVESVQELGDRVKVSAQKVESREPASIMVDYVAGCDGASSNVRQSLELPIDGGPVSSCVLLVHFKSRDLTRLHKQGQFWHIFFLQGAGLFSGAVIAQDEVDTWTTHMFLPLDADETQLDSHEAIYRTLGGSHQPYEIKIDEILVRSVWRPNIAVARQWAGASKRVFIAGDAAHQLIPTGGYGMNTGVGDAYDLAWKLSAVINGYAGKGLLDSYETERRPVAMRNSEHSGVHMTAHITACSLLAGNDLAEANSDTETGKEIRSKVHEHYQNHIGENTDLGIEMGYRYQSSVIIPESDGASEPPWTPSAYVPTTWPGSRPPHLFLENGKAIFDELHPSAWTLVTFNDQPCGEEYIIQAAQNSKVPMKHLNLSGESKAKELWERDLVLIRPDEHVAWRGQSVSSLDAAKNILATVTGNHAPKEDSKPSSAPVDVVKGPSKAFTATTGLATQTNTFHFEKISEFQR</sequence>
<keyword evidence="1" id="KW-0285">Flavoprotein</keyword>
<dbReference type="Pfam" id="PF21274">
    <property type="entry name" value="Rng_hyd_C"/>
    <property type="match status" value="1"/>
</dbReference>
<gene>
    <name evidence="5" type="ORF">A1O5_04335</name>
</gene>
<name>W9XND3_9EURO</name>
<dbReference type="STRING" id="1182543.W9XND3"/>
<comment type="caution">
    <text evidence="5">The sequence shown here is derived from an EMBL/GenBank/DDBJ whole genome shotgun (WGS) entry which is preliminary data.</text>
</comment>
<reference evidence="5 6" key="1">
    <citation type="submission" date="2013-03" db="EMBL/GenBank/DDBJ databases">
        <title>The Genome Sequence of Cladophialophora psammophila CBS 110553.</title>
        <authorList>
            <consortium name="The Broad Institute Genomics Platform"/>
            <person name="Cuomo C."/>
            <person name="de Hoog S."/>
            <person name="Gorbushina A."/>
            <person name="Walker B."/>
            <person name="Young S.K."/>
            <person name="Zeng Q."/>
            <person name="Gargeya S."/>
            <person name="Fitzgerald M."/>
            <person name="Haas B."/>
            <person name="Abouelleil A."/>
            <person name="Allen A.W."/>
            <person name="Alvarado L."/>
            <person name="Arachchi H.M."/>
            <person name="Berlin A.M."/>
            <person name="Chapman S.B."/>
            <person name="Gainer-Dewar J."/>
            <person name="Goldberg J."/>
            <person name="Griggs A."/>
            <person name="Gujja S."/>
            <person name="Hansen M."/>
            <person name="Howarth C."/>
            <person name="Imamovic A."/>
            <person name="Ireland A."/>
            <person name="Larimer J."/>
            <person name="McCowan C."/>
            <person name="Murphy C."/>
            <person name="Pearson M."/>
            <person name="Poon T.W."/>
            <person name="Priest M."/>
            <person name="Roberts A."/>
            <person name="Saif S."/>
            <person name="Shea T."/>
            <person name="Sisk P."/>
            <person name="Sykes S."/>
            <person name="Wortman J."/>
            <person name="Nusbaum C."/>
            <person name="Birren B."/>
        </authorList>
    </citation>
    <scope>NUCLEOTIDE SEQUENCE [LARGE SCALE GENOMIC DNA]</scope>
    <source>
        <strain evidence="5 6">CBS 110553</strain>
    </source>
</reference>
<dbReference type="Gene3D" id="3.30.9.10">
    <property type="entry name" value="D-Amino Acid Oxidase, subunit A, domain 2"/>
    <property type="match status" value="1"/>
</dbReference>
<dbReference type="InterPro" id="IPR036188">
    <property type="entry name" value="FAD/NAD-bd_sf"/>
</dbReference>
<organism evidence="5 6">
    <name type="scientific">Cladophialophora psammophila CBS 110553</name>
    <dbReference type="NCBI Taxonomy" id="1182543"/>
    <lineage>
        <taxon>Eukaryota</taxon>
        <taxon>Fungi</taxon>
        <taxon>Dikarya</taxon>
        <taxon>Ascomycota</taxon>
        <taxon>Pezizomycotina</taxon>
        <taxon>Eurotiomycetes</taxon>
        <taxon>Chaetothyriomycetidae</taxon>
        <taxon>Chaetothyriales</taxon>
        <taxon>Herpotrichiellaceae</taxon>
        <taxon>Cladophialophora</taxon>
    </lineage>
</organism>
<dbReference type="GO" id="GO:0071949">
    <property type="term" value="F:FAD binding"/>
    <property type="evidence" value="ECO:0007669"/>
    <property type="project" value="InterPro"/>
</dbReference>
<dbReference type="AlphaFoldDB" id="W9XND3"/>
<accession>W9XND3</accession>
<keyword evidence="6" id="KW-1185">Reference proteome</keyword>
<dbReference type="GeneID" id="19189059"/>
<evidence type="ECO:0000256" key="1">
    <source>
        <dbReference type="ARBA" id="ARBA00022630"/>
    </source>
</evidence>
<dbReference type="RefSeq" id="XP_007743132.1">
    <property type="nucleotide sequence ID" value="XM_007744942.1"/>
</dbReference>
<evidence type="ECO:0000256" key="3">
    <source>
        <dbReference type="ARBA" id="ARBA00023002"/>
    </source>
</evidence>
<dbReference type="Pfam" id="PF01494">
    <property type="entry name" value="FAD_binding_3"/>
    <property type="match status" value="1"/>
</dbReference>
<evidence type="ECO:0000313" key="6">
    <source>
        <dbReference type="Proteomes" id="UP000019471"/>
    </source>
</evidence>
<evidence type="ECO:0000313" key="5">
    <source>
        <dbReference type="EMBL" id="EXJ71834.1"/>
    </source>
</evidence>
<proteinExistence type="predicted"/>
<evidence type="ECO:0000259" key="4">
    <source>
        <dbReference type="Pfam" id="PF01494"/>
    </source>
</evidence>
<dbReference type="GO" id="GO:0016709">
    <property type="term" value="F:oxidoreductase activity, acting on paired donors, with incorporation or reduction of molecular oxygen, NAD(P)H as one donor, and incorporation of one atom of oxygen"/>
    <property type="evidence" value="ECO:0007669"/>
    <property type="project" value="UniProtKB-ARBA"/>
</dbReference>
<dbReference type="OrthoDB" id="2096480at2759"/>
<protein>
    <recommendedName>
        <fullName evidence="4">FAD-binding domain-containing protein</fullName>
    </recommendedName>
</protein>
<dbReference type="eggNOG" id="KOG3855">
    <property type="taxonomic scope" value="Eukaryota"/>
</dbReference>
<dbReference type="Gene3D" id="3.50.50.60">
    <property type="entry name" value="FAD/NAD(P)-binding domain"/>
    <property type="match status" value="1"/>
</dbReference>
<dbReference type="InterPro" id="IPR050641">
    <property type="entry name" value="RIFMO-like"/>
</dbReference>
<dbReference type="Gene3D" id="3.40.30.120">
    <property type="match status" value="1"/>
</dbReference>
<dbReference type="PANTHER" id="PTHR43004">
    <property type="entry name" value="TRK SYSTEM POTASSIUM UPTAKE PROTEIN"/>
    <property type="match status" value="1"/>
</dbReference>
<dbReference type="SUPFAM" id="SSF51905">
    <property type="entry name" value="FAD/NAD(P)-binding domain"/>
    <property type="match status" value="1"/>
</dbReference>
<dbReference type="Proteomes" id="UP000019471">
    <property type="component" value="Unassembled WGS sequence"/>
</dbReference>
<dbReference type="PRINTS" id="PR00420">
    <property type="entry name" value="RNGMNOXGNASE"/>
</dbReference>
<evidence type="ECO:0000256" key="2">
    <source>
        <dbReference type="ARBA" id="ARBA00022827"/>
    </source>
</evidence>
<keyword evidence="3" id="KW-0560">Oxidoreductase</keyword>
<dbReference type="EMBL" id="AMGX01000006">
    <property type="protein sequence ID" value="EXJ71834.1"/>
    <property type="molecule type" value="Genomic_DNA"/>
</dbReference>
<dbReference type="PANTHER" id="PTHR43004:SF21">
    <property type="entry name" value="FAD-BINDING DOMAIN-CONTAINING PROTEIN-RELATED"/>
    <property type="match status" value="1"/>
</dbReference>